<dbReference type="EMBL" id="MHNL01000005">
    <property type="protein sequence ID" value="OGZ45671.1"/>
    <property type="molecule type" value="Genomic_DNA"/>
</dbReference>
<dbReference type="Proteomes" id="UP000177785">
    <property type="component" value="Unassembled WGS sequence"/>
</dbReference>
<protein>
    <submittedName>
        <fullName evidence="1">Uncharacterized protein</fullName>
    </submittedName>
</protein>
<dbReference type="AlphaFoldDB" id="A0A1G2G6Z1"/>
<dbReference type="STRING" id="1802115.A2756_02070"/>
<reference evidence="1 2" key="1">
    <citation type="journal article" date="2016" name="Nat. Commun.">
        <title>Thousands of microbial genomes shed light on interconnected biogeochemical processes in an aquifer system.</title>
        <authorList>
            <person name="Anantharaman K."/>
            <person name="Brown C.T."/>
            <person name="Hug L.A."/>
            <person name="Sharon I."/>
            <person name="Castelle C.J."/>
            <person name="Probst A.J."/>
            <person name="Thomas B.C."/>
            <person name="Singh A."/>
            <person name="Wilkins M.J."/>
            <person name="Karaoz U."/>
            <person name="Brodie E.L."/>
            <person name="Williams K.H."/>
            <person name="Hubbard S.S."/>
            <person name="Banfield J.F."/>
        </authorList>
    </citation>
    <scope>NUCLEOTIDE SEQUENCE [LARGE SCALE GENOMIC DNA]</scope>
</reference>
<proteinExistence type="predicted"/>
<name>A0A1G2G6Z1_9BACT</name>
<sequence>MKGSAMFLHIDMEVFEERIGISRKQLAHVWDHAEKVVSLRDMVKVESVQVMPLDYLRRLLVGTRLEGDTGEHPYKNCDIKLARMDPASLVVGQTFIERRKYQSLLEGFSDIFHGYCVTRGVAKCNALIVLGRTATNELVIAHYIPPIVEQGDDACLRLLDGVHRNFIVMAVGTTIETIILHGVKVPFPCGLSGWHSLRLVDEKPPRQERFSHLRPELFRDVKFVGIDG</sequence>
<accession>A0A1G2G6Z1</accession>
<comment type="caution">
    <text evidence="1">The sequence shown here is derived from an EMBL/GenBank/DDBJ whole genome shotgun (WGS) entry which is preliminary data.</text>
</comment>
<organism evidence="1 2">
    <name type="scientific">Candidatus Ryanbacteria bacterium RIFCSPHIGHO2_01_FULL_48_27</name>
    <dbReference type="NCBI Taxonomy" id="1802115"/>
    <lineage>
        <taxon>Bacteria</taxon>
        <taxon>Candidatus Ryaniibacteriota</taxon>
    </lineage>
</organism>
<evidence type="ECO:0000313" key="1">
    <source>
        <dbReference type="EMBL" id="OGZ45671.1"/>
    </source>
</evidence>
<evidence type="ECO:0000313" key="2">
    <source>
        <dbReference type="Proteomes" id="UP000177785"/>
    </source>
</evidence>
<gene>
    <name evidence="1" type="ORF">A2756_02070</name>
</gene>